<proteinExistence type="inferred from homology"/>
<dbReference type="EMBL" id="CP053985">
    <property type="protein sequence ID" value="QKH35391.1"/>
    <property type="molecule type" value="Genomic_DNA"/>
</dbReference>
<reference evidence="6 7" key="1">
    <citation type="submission" date="2020-05" db="EMBL/GenBank/DDBJ databases">
        <title>FDA dAtabase for Regulatory Grade micrObial Sequences (FDA-ARGOS): Supporting development and validation of Infectious Disease Dx tests.</title>
        <authorList>
            <person name="Sproer C."/>
            <person name="Gronow S."/>
            <person name="Severitt S."/>
            <person name="Schroder I."/>
            <person name="Tallon L."/>
            <person name="Sadzewicz L."/>
            <person name="Zhao X."/>
            <person name="Vavikolanu K."/>
            <person name="Mehta A."/>
            <person name="Aluvathingal J."/>
            <person name="Nadendla S."/>
            <person name="Myers T."/>
            <person name="Yan Y."/>
            <person name="Sichtig H."/>
        </authorList>
    </citation>
    <scope>NUCLEOTIDE SEQUENCE [LARGE SCALE GENOMIC DNA]</scope>
    <source>
        <strain evidence="6 7">FDAARGOS_790</strain>
    </source>
</reference>
<evidence type="ECO:0000259" key="5">
    <source>
        <dbReference type="PROSITE" id="PS51898"/>
    </source>
</evidence>
<protein>
    <submittedName>
        <fullName evidence="6">DUF3596 domain-containing protein</fullName>
    </submittedName>
</protein>
<dbReference type="Gene3D" id="1.10.150.130">
    <property type="match status" value="1"/>
</dbReference>
<dbReference type="InterPro" id="IPR022000">
    <property type="entry name" value="Min27-like_integrase_DNA_bind"/>
</dbReference>
<dbReference type="PANTHER" id="PTHR30629">
    <property type="entry name" value="PROPHAGE INTEGRASE"/>
    <property type="match status" value="1"/>
</dbReference>
<dbReference type="Pfam" id="PF12167">
    <property type="entry name" value="Arm-DNA-bind_2"/>
    <property type="match status" value="1"/>
</dbReference>
<dbReference type="RefSeq" id="WP_173144406.1">
    <property type="nucleotide sequence ID" value="NZ_CP053985.1"/>
</dbReference>
<organism evidence="6 7">
    <name type="scientific">Achromobacter pestifer</name>
    <dbReference type="NCBI Taxonomy" id="1353889"/>
    <lineage>
        <taxon>Bacteria</taxon>
        <taxon>Pseudomonadati</taxon>
        <taxon>Pseudomonadota</taxon>
        <taxon>Betaproteobacteria</taxon>
        <taxon>Burkholderiales</taxon>
        <taxon>Alcaligenaceae</taxon>
        <taxon>Achromobacter</taxon>
    </lineage>
</organism>
<dbReference type="SUPFAM" id="SSF56349">
    <property type="entry name" value="DNA breaking-rejoining enzymes"/>
    <property type="match status" value="1"/>
</dbReference>
<dbReference type="Gene3D" id="1.10.443.10">
    <property type="entry name" value="Intergrase catalytic core"/>
    <property type="match status" value="1"/>
</dbReference>
<evidence type="ECO:0000313" key="6">
    <source>
        <dbReference type="EMBL" id="QKH35391.1"/>
    </source>
</evidence>
<comment type="similarity">
    <text evidence="1">Belongs to the 'phage' integrase family.</text>
</comment>
<dbReference type="Pfam" id="PF00589">
    <property type="entry name" value="Phage_integrase"/>
    <property type="match status" value="1"/>
</dbReference>
<dbReference type="AlphaFoldDB" id="A0A7D4E446"/>
<evidence type="ECO:0000256" key="3">
    <source>
        <dbReference type="ARBA" id="ARBA00023125"/>
    </source>
</evidence>
<dbReference type="InterPro" id="IPR010998">
    <property type="entry name" value="Integrase_recombinase_N"/>
</dbReference>
<keyword evidence="7" id="KW-1185">Reference proteome</keyword>
<keyword evidence="4" id="KW-0233">DNA recombination</keyword>
<dbReference type="KEGG" id="apes:FOC84_10730"/>
<dbReference type="PANTHER" id="PTHR30629:SF2">
    <property type="entry name" value="PROPHAGE INTEGRASE INTS-RELATED"/>
    <property type="match status" value="1"/>
</dbReference>
<dbReference type="InterPro" id="IPR002104">
    <property type="entry name" value="Integrase_catalytic"/>
</dbReference>
<feature type="domain" description="Tyr recombinase" evidence="5">
    <location>
        <begin position="185"/>
        <end position="374"/>
    </location>
</feature>
<dbReference type="InterPro" id="IPR013762">
    <property type="entry name" value="Integrase-like_cat_sf"/>
</dbReference>
<name>A0A7D4E446_9BURK</name>
<keyword evidence="3" id="KW-0238">DNA-binding</keyword>
<dbReference type="InterPro" id="IPR011010">
    <property type="entry name" value="DNA_brk_join_enz"/>
</dbReference>
<dbReference type="InterPro" id="IPR050808">
    <property type="entry name" value="Phage_Integrase"/>
</dbReference>
<dbReference type="CDD" id="cd01189">
    <property type="entry name" value="INT_ICEBs1_C_like"/>
    <property type="match status" value="1"/>
</dbReference>
<accession>A0A7D4E446</accession>
<dbReference type="GO" id="GO:0006310">
    <property type="term" value="P:DNA recombination"/>
    <property type="evidence" value="ECO:0007669"/>
    <property type="project" value="UniProtKB-KW"/>
</dbReference>
<evidence type="ECO:0000256" key="2">
    <source>
        <dbReference type="ARBA" id="ARBA00022908"/>
    </source>
</evidence>
<gene>
    <name evidence="6" type="ORF">FOC84_10730</name>
</gene>
<evidence type="ECO:0000256" key="1">
    <source>
        <dbReference type="ARBA" id="ARBA00008857"/>
    </source>
</evidence>
<dbReference type="PROSITE" id="PS51898">
    <property type="entry name" value="TYR_RECOMBINASE"/>
    <property type="match status" value="1"/>
</dbReference>
<sequence length="389" mass="44969">MGIREHLQGIEARTTSIRIYFRWNNQRYRERVNLSPTAANMRAAARMRNEILQAIDLGVFTWDDFARHFPDSPSIPVKEVSARGVTLNEMADMWLKLNSHKAATTLSEYENLLNSRWRPLYGHRPIAEITFEELAMDVAAFPRVAAKTFNNMMTPARQVWALALKMRKVTENITLEIESRKGQEPEPDPLLMSEVLQVVQHVEEHFGAAWRNYFEVAFFTGVRPSELIALLWTSVDLSREQIRIDRALVRRHHKATKTYKSRDVDLQQPALEALKRQRQLTFRPGGHVFLNPQTGEPFVDTADPVRKVWRPTLSALGIRDRDARQTRHTYATLGLHAGMNPGYLSRQMGHKNAQMFFRVYSKWIDGESNQREKAKMAALYAEHLPAREP</sequence>
<evidence type="ECO:0000256" key="4">
    <source>
        <dbReference type="ARBA" id="ARBA00023172"/>
    </source>
</evidence>
<keyword evidence="2" id="KW-0229">DNA integration</keyword>
<dbReference type="GO" id="GO:0015074">
    <property type="term" value="P:DNA integration"/>
    <property type="evidence" value="ECO:0007669"/>
    <property type="project" value="UniProtKB-KW"/>
</dbReference>
<evidence type="ECO:0000313" key="7">
    <source>
        <dbReference type="Proteomes" id="UP000500970"/>
    </source>
</evidence>
<dbReference type="GO" id="GO:0003677">
    <property type="term" value="F:DNA binding"/>
    <property type="evidence" value="ECO:0007669"/>
    <property type="project" value="UniProtKB-KW"/>
</dbReference>
<dbReference type="Proteomes" id="UP000500970">
    <property type="component" value="Chromosome"/>
</dbReference>